<dbReference type="Proteomes" id="UP000444721">
    <property type="component" value="Unassembled WGS sequence"/>
</dbReference>
<name>A0A6A5C3H1_NAEFO</name>
<reference evidence="3 4" key="1">
    <citation type="journal article" date="2019" name="Sci. Rep.">
        <title>Nanopore sequencing improves the draft genome of the human pathogenic amoeba Naegleria fowleri.</title>
        <authorList>
            <person name="Liechti N."/>
            <person name="Schurch N."/>
            <person name="Bruggmann R."/>
            <person name="Wittwer M."/>
        </authorList>
    </citation>
    <scope>NUCLEOTIDE SEQUENCE [LARGE SCALE GENOMIC DNA]</scope>
    <source>
        <strain evidence="3 4">ATCC 30894</strain>
    </source>
</reference>
<dbReference type="RefSeq" id="XP_044569666.1">
    <property type="nucleotide sequence ID" value="XM_044712382.1"/>
</dbReference>
<dbReference type="VEuPathDB" id="AmoebaDB:FDP41_000852"/>
<dbReference type="VEuPathDB" id="AmoebaDB:NF0004160"/>
<evidence type="ECO:0000256" key="1">
    <source>
        <dbReference type="SAM" id="MobiDB-lite"/>
    </source>
</evidence>
<feature type="compositionally biased region" description="Low complexity" evidence="1">
    <location>
        <begin position="389"/>
        <end position="412"/>
    </location>
</feature>
<gene>
    <name evidence="3" type="ORF">FDP41_000852</name>
</gene>
<keyword evidence="2" id="KW-1133">Transmembrane helix</keyword>
<feature type="compositionally biased region" description="Polar residues" evidence="1">
    <location>
        <begin position="443"/>
        <end position="473"/>
    </location>
</feature>
<dbReference type="OrthoDB" id="2393881at2759"/>
<dbReference type="AlphaFoldDB" id="A0A6A5C3H1"/>
<evidence type="ECO:0000313" key="3">
    <source>
        <dbReference type="EMBL" id="KAF0984953.1"/>
    </source>
</evidence>
<accession>A0A6A5C3H1</accession>
<organism evidence="3 4">
    <name type="scientific">Naegleria fowleri</name>
    <name type="common">Brain eating amoeba</name>
    <dbReference type="NCBI Taxonomy" id="5763"/>
    <lineage>
        <taxon>Eukaryota</taxon>
        <taxon>Discoba</taxon>
        <taxon>Heterolobosea</taxon>
        <taxon>Tetramitia</taxon>
        <taxon>Eutetramitia</taxon>
        <taxon>Vahlkampfiidae</taxon>
        <taxon>Naegleria</taxon>
    </lineage>
</organism>
<keyword evidence="4" id="KW-1185">Reference proteome</keyword>
<dbReference type="EMBL" id="VFQX01000002">
    <property type="protein sequence ID" value="KAF0984953.1"/>
    <property type="molecule type" value="Genomic_DNA"/>
</dbReference>
<protein>
    <recommendedName>
        <fullName evidence="5">DDE Tnp4 domain-containing protein</fullName>
    </recommendedName>
</protein>
<dbReference type="VEuPathDB" id="AmoebaDB:NfTy_032370"/>
<feature type="transmembrane region" description="Helical" evidence="2">
    <location>
        <begin position="62"/>
        <end position="82"/>
    </location>
</feature>
<sequence length="499" mass="57926">MSLDISKEDAVRLREIEVKKLVANEWKVLHEELPIIQKSKGRKDIKDIPTMNRIKEIVRQRIGYVATFIFLHIVGTICGWLEGPYRNVGKILLILYMLLENETFGSLNERRIIARSTIWRIHHTIFVEFHGQLNEWADTCLQRMFSNPIIRCLTGIIENEKGFKDGTTFLDGHDTRIEYSNLAKYPKREYWSYKYKDSGLRTQVLMDNQELAIAISKSLPCAPNTDIVWMYFDGGYFLGIPDYIEKLQEKEYDFDESNFRTPIRKPRNQDLTYSEAQYNEEFGAFREKYNIQVLDHHKEWMRSDFDFPIEKPKLLRPSVNVVRQKEYAEEKRKAQCNLIAKMLTMSDTELMTLSTREILEYSHNSNPVQVGDEGSESGSDNELPRNLQESASDNEGSESSSDNERSNSQASRSRSESDSDSEGSESSSDNEERLISPRKTQFPRITSGSERSSQDYTPQKLPQKTPKSTPQPNTPIQIQIVLISRDIFFNSKFYLKLPS</sequence>
<dbReference type="GeneID" id="68108070"/>
<evidence type="ECO:0000313" key="4">
    <source>
        <dbReference type="Proteomes" id="UP000444721"/>
    </source>
</evidence>
<keyword evidence="2" id="KW-0472">Membrane</keyword>
<evidence type="ECO:0000256" key="2">
    <source>
        <dbReference type="SAM" id="Phobius"/>
    </source>
</evidence>
<evidence type="ECO:0008006" key="5">
    <source>
        <dbReference type="Google" id="ProtNLM"/>
    </source>
</evidence>
<feature type="region of interest" description="Disordered" evidence="1">
    <location>
        <begin position="364"/>
        <end position="473"/>
    </location>
</feature>
<proteinExistence type="predicted"/>
<comment type="caution">
    <text evidence="3">The sequence shown here is derived from an EMBL/GenBank/DDBJ whole genome shotgun (WGS) entry which is preliminary data.</text>
</comment>
<dbReference type="VEuPathDB" id="AmoebaDB:NF0132340"/>
<keyword evidence="2" id="KW-0812">Transmembrane</keyword>